<name>A0A7V4E3E2_UNCW3</name>
<comment type="cofactor">
    <cofactor evidence="2">
        <name>Zn(2+)</name>
        <dbReference type="ChEBI" id="CHEBI:29105"/>
    </cofactor>
</comment>
<dbReference type="Gene3D" id="3.40.630.10">
    <property type="entry name" value="Zn peptidases"/>
    <property type="match status" value="2"/>
</dbReference>
<sequence>MWQKEIVNKIFEKLEEEKNTMIELQKDLTAIPAIGPENHGDGEFEKAMFLKEKLIKWGLEIKEYPVRDERVKSKIRPNLIVSYSGKEEEKNIWVITHLDVVPPGNEALWATPPFQAVVKDGKIYGRGTEDNQQEMVASIIALKVIKNLNLKPSLSISLLFVSDEETGSNYGIKYLLNNFNLFDKDDIIIIPDAGSEKGDAIEIAEKGIIWFKFKVIGFQTHASTPHKGKNAHKAGAWLITQLGENFEKRFNKKDYLFEPPITTFEPTKKDNNIPNINTIPGEDVFYFDCRYLPDYKFPQIFDYVKEVAKLCEEKFGVKIEIEIIHHEEVAPKTEENSMTVKFLKKSIKAVLNCQPRLIGIGGGTVAAIFRRKGYQPVVWGKVSGVAHQPNEYSVIENMLTSAKVYGYLFGLDFNDF</sequence>
<dbReference type="InterPro" id="IPR050072">
    <property type="entry name" value="Peptidase_M20A"/>
</dbReference>
<evidence type="ECO:0000256" key="4">
    <source>
        <dbReference type="ARBA" id="ARBA00022723"/>
    </source>
</evidence>
<protein>
    <submittedName>
        <fullName evidence="9">M20 family metallo-hydrolase</fullName>
    </submittedName>
</protein>
<dbReference type="NCBIfam" id="TIGR01910">
    <property type="entry name" value="DapE-ArgE"/>
    <property type="match status" value="1"/>
</dbReference>
<evidence type="ECO:0000259" key="8">
    <source>
        <dbReference type="Pfam" id="PF07687"/>
    </source>
</evidence>
<dbReference type="PANTHER" id="PTHR43808:SF32">
    <property type="entry name" value="ARGE_DAPE-RELATED DEACYLASE"/>
    <property type="match status" value="1"/>
</dbReference>
<evidence type="ECO:0000256" key="3">
    <source>
        <dbReference type="ARBA" id="ARBA00006247"/>
    </source>
</evidence>
<dbReference type="SUPFAM" id="SSF55031">
    <property type="entry name" value="Bacterial exopeptidase dimerisation domain"/>
    <property type="match status" value="1"/>
</dbReference>
<comment type="caution">
    <text evidence="9">The sequence shown here is derived from an EMBL/GenBank/DDBJ whole genome shotgun (WGS) entry which is preliminary data.</text>
</comment>
<dbReference type="GO" id="GO:0016787">
    <property type="term" value="F:hydrolase activity"/>
    <property type="evidence" value="ECO:0007669"/>
    <property type="project" value="UniProtKB-KW"/>
</dbReference>
<dbReference type="InterPro" id="IPR010182">
    <property type="entry name" value="ArgE/DapE"/>
</dbReference>
<dbReference type="SUPFAM" id="SSF53187">
    <property type="entry name" value="Zn-dependent exopeptidases"/>
    <property type="match status" value="1"/>
</dbReference>
<keyword evidence="5 9" id="KW-0378">Hydrolase</keyword>
<keyword evidence="6" id="KW-0862">Zinc</keyword>
<keyword evidence="4" id="KW-0479">Metal-binding</keyword>
<accession>A0A7V4E3E2</accession>
<comment type="cofactor">
    <cofactor evidence="1">
        <name>Co(2+)</name>
        <dbReference type="ChEBI" id="CHEBI:48828"/>
    </cofactor>
</comment>
<dbReference type="GO" id="GO:0046872">
    <property type="term" value="F:metal ion binding"/>
    <property type="evidence" value="ECO:0007669"/>
    <property type="project" value="UniProtKB-KW"/>
</dbReference>
<evidence type="ECO:0000256" key="2">
    <source>
        <dbReference type="ARBA" id="ARBA00001947"/>
    </source>
</evidence>
<evidence type="ECO:0000256" key="1">
    <source>
        <dbReference type="ARBA" id="ARBA00001941"/>
    </source>
</evidence>
<dbReference type="InterPro" id="IPR036264">
    <property type="entry name" value="Bact_exopeptidase_dim_dom"/>
</dbReference>
<keyword evidence="7" id="KW-0170">Cobalt</keyword>
<reference evidence="9" key="1">
    <citation type="journal article" date="2020" name="mSystems">
        <title>Genome- and Community-Level Interaction Insights into Carbon Utilization and Element Cycling Functions of Hydrothermarchaeota in Hydrothermal Sediment.</title>
        <authorList>
            <person name="Zhou Z."/>
            <person name="Liu Y."/>
            <person name="Xu W."/>
            <person name="Pan J."/>
            <person name="Luo Z.H."/>
            <person name="Li M."/>
        </authorList>
    </citation>
    <scope>NUCLEOTIDE SEQUENCE [LARGE SCALE GENOMIC DNA]</scope>
    <source>
        <strain evidence="9">SpSt-697</strain>
    </source>
</reference>
<dbReference type="Pfam" id="PF07687">
    <property type="entry name" value="M20_dimer"/>
    <property type="match status" value="1"/>
</dbReference>
<feature type="domain" description="Peptidase M20 dimerisation" evidence="8">
    <location>
        <begin position="203"/>
        <end position="308"/>
    </location>
</feature>
<evidence type="ECO:0000313" key="9">
    <source>
        <dbReference type="EMBL" id="HGK63932.1"/>
    </source>
</evidence>
<dbReference type="InterPro" id="IPR002933">
    <property type="entry name" value="Peptidase_M20"/>
</dbReference>
<dbReference type="PANTHER" id="PTHR43808">
    <property type="entry name" value="ACETYLORNITHINE DEACETYLASE"/>
    <property type="match status" value="1"/>
</dbReference>
<dbReference type="AlphaFoldDB" id="A0A7V4E3E2"/>
<dbReference type="Gene3D" id="3.30.70.360">
    <property type="match status" value="1"/>
</dbReference>
<dbReference type="EMBL" id="DTDR01000121">
    <property type="protein sequence ID" value="HGK63932.1"/>
    <property type="molecule type" value="Genomic_DNA"/>
</dbReference>
<organism evidence="9">
    <name type="scientific">candidate division WOR-3 bacterium</name>
    <dbReference type="NCBI Taxonomy" id="2052148"/>
    <lineage>
        <taxon>Bacteria</taxon>
        <taxon>Bacteria division WOR-3</taxon>
    </lineage>
</organism>
<gene>
    <name evidence="9" type="ORF">ENU74_05020</name>
</gene>
<comment type="similarity">
    <text evidence="3">Belongs to the peptidase M20A family.</text>
</comment>
<evidence type="ECO:0000256" key="5">
    <source>
        <dbReference type="ARBA" id="ARBA00022801"/>
    </source>
</evidence>
<evidence type="ECO:0000256" key="6">
    <source>
        <dbReference type="ARBA" id="ARBA00022833"/>
    </source>
</evidence>
<dbReference type="NCBIfam" id="NF010589">
    <property type="entry name" value="PRK13983.1"/>
    <property type="match status" value="1"/>
</dbReference>
<dbReference type="InterPro" id="IPR011650">
    <property type="entry name" value="Peptidase_M20_dimer"/>
</dbReference>
<dbReference type="Pfam" id="PF01546">
    <property type="entry name" value="Peptidase_M20"/>
    <property type="match status" value="1"/>
</dbReference>
<evidence type="ECO:0000256" key="7">
    <source>
        <dbReference type="ARBA" id="ARBA00023285"/>
    </source>
</evidence>
<proteinExistence type="inferred from homology"/>